<dbReference type="GO" id="GO:0009236">
    <property type="term" value="P:cobalamin biosynthetic process"/>
    <property type="evidence" value="ECO:0007669"/>
    <property type="project" value="UniProtKB-UniPathway"/>
</dbReference>
<dbReference type="InterPro" id="IPR000878">
    <property type="entry name" value="4pyrrol_Mease"/>
</dbReference>
<reference evidence="9" key="1">
    <citation type="submission" date="2016-10" db="EMBL/GenBank/DDBJ databases">
        <authorList>
            <person name="Varghese N."/>
            <person name="Submissions S."/>
        </authorList>
    </citation>
    <scope>NUCLEOTIDE SEQUENCE [LARGE SCALE GENOMIC DNA]</scope>
    <source>
        <strain evidence="9">DC30,IBRC 10041,KCTC 4046</strain>
    </source>
</reference>
<dbReference type="InterPro" id="IPR014777">
    <property type="entry name" value="4pyrrole_Mease_sub1"/>
</dbReference>
<evidence type="ECO:0000259" key="7">
    <source>
        <dbReference type="Pfam" id="PF00590"/>
    </source>
</evidence>
<dbReference type="SUPFAM" id="SSF53790">
    <property type="entry name" value="Tetrapyrrole methylase"/>
    <property type="match status" value="1"/>
</dbReference>
<dbReference type="OrthoDB" id="42238at2157"/>
<dbReference type="PANTHER" id="PTHR43182:SF1">
    <property type="entry name" value="COBALT-PRECORRIN-7 C(5)-METHYLTRANSFERASE"/>
    <property type="match status" value="1"/>
</dbReference>
<keyword evidence="9" id="KW-1185">Reference proteome</keyword>
<dbReference type="GO" id="GO:0032259">
    <property type="term" value="P:methylation"/>
    <property type="evidence" value="ECO:0007669"/>
    <property type="project" value="UniProtKB-KW"/>
</dbReference>
<dbReference type="InterPro" id="IPR012818">
    <property type="entry name" value="CbiE"/>
</dbReference>
<evidence type="ECO:0000313" key="9">
    <source>
        <dbReference type="Proteomes" id="UP000199079"/>
    </source>
</evidence>
<dbReference type="Proteomes" id="UP000199079">
    <property type="component" value="Unassembled WGS sequence"/>
</dbReference>
<evidence type="ECO:0000256" key="6">
    <source>
        <dbReference type="SAM" id="MobiDB-lite"/>
    </source>
</evidence>
<evidence type="ECO:0000256" key="3">
    <source>
        <dbReference type="ARBA" id="ARBA00022603"/>
    </source>
</evidence>
<name>A0A1H3J5F2_9EURY</name>
<dbReference type="CDD" id="cd11644">
    <property type="entry name" value="Precorrin-6Y-MT"/>
    <property type="match status" value="1"/>
</dbReference>
<gene>
    <name evidence="8" type="ORF">SAMN05216564_104386</name>
</gene>
<evidence type="ECO:0000313" key="8">
    <source>
        <dbReference type="EMBL" id="SDY34779.1"/>
    </source>
</evidence>
<dbReference type="GO" id="GO:0008276">
    <property type="term" value="F:protein methyltransferase activity"/>
    <property type="evidence" value="ECO:0007669"/>
    <property type="project" value="InterPro"/>
</dbReference>
<dbReference type="Pfam" id="PF00590">
    <property type="entry name" value="TP_methylase"/>
    <property type="match status" value="1"/>
</dbReference>
<evidence type="ECO:0000256" key="1">
    <source>
        <dbReference type="ARBA" id="ARBA00004953"/>
    </source>
</evidence>
<dbReference type="PANTHER" id="PTHR43182">
    <property type="entry name" value="COBALT-PRECORRIN-6B C(15)-METHYLTRANSFERASE (DECARBOXYLATING)"/>
    <property type="match status" value="1"/>
</dbReference>
<accession>A0A1H3J5F2</accession>
<dbReference type="Gene3D" id="3.40.1010.10">
    <property type="entry name" value="Cobalt-precorrin-4 Transmethylase, Domain 1"/>
    <property type="match status" value="1"/>
</dbReference>
<feature type="region of interest" description="Disordered" evidence="6">
    <location>
        <begin position="1"/>
        <end position="48"/>
    </location>
</feature>
<keyword evidence="4 8" id="KW-0808">Transferase</keyword>
<protein>
    <submittedName>
        <fullName evidence="8">Precorrin-6Y C5,15-methyltransferase (Decarboxylating)</fullName>
    </submittedName>
</protein>
<dbReference type="InterPro" id="IPR050714">
    <property type="entry name" value="Cobalamin_biosynth_MTase"/>
</dbReference>
<evidence type="ECO:0000256" key="2">
    <source>
        <dbReference type="ARBA" id="ARBA00022573"/>
    </source>
</evidence>
<evidence type="ECO:0000256" key="5">
    <source>
        <dbReference type="ARBA" id="ARBA00022691"/>
    </source>
</evidence>
<evidence type="ECO:0000256" key="4">
    <source>
        <dbReference type="ARBA" id="ARBA00022679"/>
    </source>
</evidence>
<sequence length="288" mass="29951">MSDPYDLESGPDPATLAAAEPEPVGSDGADRSEPVGSDGAADPSVGADDAARSSVHAVGIGPGNLEYLTPRGRRAIEAADVVVGFTTVVEFLTDGMAVDADVLTCGYRDEAETLAAFAERVADGAVGTAVLMGDPNHSGYQFLGKVEAAIDRPVRVVPGISALQVAASRARTPMEATTFVTLHKSGDLDDDLARLRADAGDRHLLVLPRPFDLMPEDVAADLIETADADPSLEALVLERLTHADERITRTTLGELAELAESAESADSPFSDLSVLAVRSTRGIGTSSE</sequence>
<dbReference type="UniPathway" id="UPA00148"/>
<feature type="domain" description="Tetrapyrrole methylase" evidence="7">
    <location>
        <begin position="55"/>
        <end position="256"/>
    </location>
</feature>
<dbReference type="AlphaFoldDB" id="A0A1H3J5F2"/>
<keyword evidence="5" id="KW-0949">S-adenosyl-L-methionine</keyword>
<dbReference type="EMBL" id="FNPC01000004">
    <property type="protein sequence ID" value="SDY34779.1"/>
    <property type="molecule type" value="Genomic_DNA"/>
</dbReference>
<dbReference type="NCBIfam" id="TIGR02467">
    <property type="entry name" value="CbiE"/>
    <property type="match status" value="1"/>
</dbReference>
<organism evidence="8 9">
    <name type="scientific">Halopenitus persicus</name>
    <dbReference type="NCBI Taxonomy" id="1048396"/>
    <lineage>
        <taxon>Archaea</taxon>
        <taxon>Methanobacteriati</taxon>
        <taxon>Methanobacteriota</taxon>
        <taxon>Stenosarchaea group</taxon>
        <taxon>Halobacteria</taxon>
        <taxon>Halobacteriales</taxon>
        <taxon>Haloferacaceae</taxon>
        <taxon>Halopenitus</taxon>
    </lineage>
</organism>
<comment type="pathway">
    <text evidence="1">Cofactor biosynthesis; adenosylcobalamin biosynthesis.</text>
</comment>
<dbReference type="RefSeq" id="WP_092732408.1">
    <property type="nucleotide sequence ID" value="NZ_FNPC01000004.1"/>
</dbReference>
<keyword evidence="3 8" id="KW-0489">Methyltransferase</keyword>
<proteinExistence type="predicted"/>
<dbReference type="NCBIfam" id="NF004457">
    <property type="entry name" value="PRK05787.1-5"/>
    <property type="match status" value="1"/>
</dbReference>
<dbReference type="InterPro" id="IPR035996">
    <property type="entry name" value="4pyrrol_Methylase_sf"/>
</dbReference>
<keyword evidence="2" id="KW-0169">Cobalamin biosynthesis</keyword>